<dbReference type="SUPFAM" id="SSF57095">
    <property type="entry name" value="Scorpion toxin-like"/>
    <property type="match status" value="1"/>
</dbReference>
<dbReference type="Proteomes" id="UP000231279">
    <property type="component" value="Unassembled WGS sequence"/>
</dbReference>
<dbReference type="EMBL" id="NKXS01001626">
    <property type="protein sequence ID" value="PIN17652.1"/>
    <property type="molecule type" value="Genomic_DNA"/>
</dbReference>
<reference evidence="2" key="1">
    <citation type="journal article" date="2018" name="Gigascience">
        <title>Genome assembly of the Pink Ipe (Handroanthus impetiginosus, Bignoniaceae), a highly valued, ecologically keystone Neotropical timber forest tree.</title>
        <authorList>
            <person name="Silva-Junior O.B."/>
            <person name="Grattapaglia D."/>
            <person name="Novaes E."/>
            <person name="Collevatti R.G."/>
        </authorList>
    </citation>
    <scope>NUCLEOTIDE SEQUENCE [LARGE SCALE GENOMIC DNA]</scope>
    <source>
        <strain evidence="2">cv. UFG-1</strain>
    </source>
</reference>
<dbReference type="InterPro" id="IPR036574">
    <property type="entry name" value="Scorpion_toxin-like_sf"/>
</dbReference>
<evidence type="ECO:0008006" key="3">
    <source>
        <dbReference type="Google" id="ProtNLM"/>
    </source>
</evidence>
<gene>
    <name evidence="1" type="ORF">CDL12_09685</name>
</gene>
<keyword evidence="2" id="KW-1185">Reference proteome</keyword>
<dbReference type="Gene3D" id="3.30.30.10">
    <property type="entry name" value="Knottin, scorpion toxin-like"/>
    <property type="match status" value="1"/>
</dbReference>
<accession>A0A2G9HJE1</accession>
<evidence type="ECO:0000313" key="1">
    <source>
        <dbReference type="EMBL" id="PIN17652.1"/>
    </source>
</evidence>
<protein>
    <recommendedName>
        <fullName evidence="3">Knottin scorpion toxin-like domain-containing protein</fullName>
    </recommendedName>
</protein>
<dbReference type="AlphaFoldDB" id="A0A2G9HJE1"/>
<name>A0A2G9HJE1_9LAMI</name>
<sequence length="107" mass="12489">MMINADELTIHTEARSCHSRGKHYHGRCYFRNQINNCKIICRREKFMTGKCIRATCYCMSKCEVRGAVRHVLHHLVARAEKVAAVVEMLEKVRVMASPELEQLQRTR</sequence>
<organism evidence="1 2">
    <name type="scientific">Handroanthus impetiginosus</name>
    <dbReference type="NCBI Taxonomy" id="429701"/>
    <lineage>
        <taxon>Eukaryota</taxon>
        <taxon>Viridiplantae</taxon>
        <taxon>Streptophyta</taxon>
        <taxon>Embryophyta</taxon>
        <taxon>Tracheophyta</taxon>
        <taxon>Spermatophyta</taxon>
        <taxon>Magnoliopsida</taxon>
        <taxon>eudicotyledons</taxon>
        <taxon>Gunneridae</taxon>
        <taxon>Pentapetalae</taxon>
        <taxon>asterids</taxon>
        <taxon>lamiids</taxon>
        <taxon>Lamiales</taxon>
        <taxon>Bignoniaceae</taxon>
        <taxon>Crescentiina</taxon>
        <taxon>Tabebuia alliance</taxon>
        <taxon>Handroanthus</taxon>
    </lineage>
</organism>
<comment type="caution">
    <text evidence="1">The sequence shown here is derived from an EMBL/GenBank/DDBJ whole genome shotgun (WGS) entry which is preliminary data.</text>
</comment>
<dbReference type="OrthoDB" id="683455at2759"/>
<proteinExistence type="predicted"/>
<evidence type="ECO:0000313" key="2">
    <source>
        <dbReference type="Proteomes" id="UP000231279"/>
    </source>
</evidence>